<evidence type="ECO:0000313" key="1">
    <source>
        <dbReference type="EMBL" id="ACR12603.1"/>
    </source>
</evidence>
<name>C5BM11_TERTT</name>
<proteinExistence type="predicted"/>
<protein>
    <submittedName>
        <fullName evidence="1">Uncharacterized protein</fullName>
    </submittedName>
</protein>
<dbReference type="Proteomes" id="UP000009080">
    <property type="component" value="Chromosome"/>
</dbReference>
<dbReference type="STRING" id="377629.TERTU_2691"/>
<dbReference type="AlphaFoldDB" id="C5BM11"/>
<gene>
    <name evidence="1" type="ordered locus">TERTU_2691</name>
</gene>
<dbReference type="EMBL" id="CP001614">
    <property type="protein sequence ID" value="ACR12603.1"/>
    <property type="molecule type" value="Genomic_DNA"/>
</dbReference>
<dbReference type="HOGENOM" id="CLU_2669852_0_0_6"/>
<accession>C5BM11</accession>
<sequence>MWGGAGYAGIGKRGEHKDRDVEWFEGCRPGKLRPLEKQNPRRQLATKKRTSGRKLSIRFYGLKKYFVTARFSTAG</sequence>
<dbReference type="KEGG" id="ttu:TERTU_2691"/>
<reference evidence="1 2" key="1">
    <citation type="journal article" date="2009" name="PLoS ONE">
        <title>The complete genome of Teredinibacter turnerae T7901: an intracellular endosymbiont of marine wood-boring bivalves (shipworms).</title>
        <authorList>
            <person name="Yang J.C."/>
            <person name="Madupu R."/>
            <person name="Durkin A.S."/>
            <person name="Ekborg N.A."/>
            <person name="Pedamallu C.S."/>
            <person name="Hostetler J.B."/>
            <person name="Radune D."/>
            <person name="Toms B.S."/>
            <person name="Henrissat B."/>
            <person name="Coutinho P.M."/>
            <person name="Schwarz S."/>
            <person name="Field L."/>
            <person name="Trindade-Silva A.E."/>
            <person name="Soares C.A.G."/>
            <person name="Elshahawi S."/>
            <person name="Hanora A."/>
            <person name="Schmidt E.W."/>
            <person name="Haygood M.G."/>
            <person name="Posfai J."/>
            <person name="Benner J."/>
            <person name="Madinger C."/>
            <person name="Nove J."/>
            <person name="Anton B."/>
            <person name="Chaudhary K."/>
            <person name="Foster J."/>
            <person name="Holman A."/>
            <person name="Kumar S."/>
            <person name="Lessard P.A."/>
            <person name="Luyten Y.A."/>
            <person name="Slatko B."/>
            <person name="Wood N."/>
            <person name="Wu B."/>
            <person name="Teplitski M."/>
            <person name="Mougous J.D."/>
            <person name="Ward N."/>
            <person name="Eisen J.A."/>
            <person name="Badger J.H."/>
            <person name="Distel D.L."/>
        </authorList>
    </citation>
    <scope>NUCLEOTIDE SEQUENCE [LARGE SCALE GENOMIC DNA]</scope>
    <source>
        <strain evidence="2">ATCC 39867 / T7901</strain>
    </source>
</reference>
<organism evidence="1 2">
    <name type="scientific">Teredinibacter turnerae (strain ATCC 39867 / T7901)</name>
    <dbReference type="NCBI Taxonomy" id="377629"/>
    <lineage>
        <taxon>Bacteria</taxon>
        <taxon>Pseudomonadati</taxon>
        <taxon>Pseudomonadota</taxon>
        <taxon>Gammaproteobacteria</taxon>
        <taxon>Cellvibrionales</taxon>
        <taxon>Cellvibrionaceae</taxon>
        <taxon>Teredinibacter</taxon>
    </lineage>
</organism>
<keyword evidence="2" id="KW-1185">Reference proteome</keyword>
<evidence type="ECO:0000313" key="2">
    <source>
        <dbReference type="Proteomes" id="UP000009080"/>
    </source>
</evidence>